<dbReference type="CDD" id="cd06261">
    <property type="entry name" value="TM_PBP2"/>
    <property type="match status" value="1"/>
</dbReference>
<proteinExistence type="inferred from homology"/>
<protein>
    <submittedName>
        <fullName evidence="9">Carbohydrate ABC transporter permease</fullName>
    </submittedName>
</protein>
<evidence type="ECO:0000259" key="8">
    <source>
        <dbReference type="PROSITE" id="PS50928"/>
    </source>
</evidence>
<feature type="domain" description="ABC transmembrane type-1" evidence="8">
    <location>
        <begin position="72"/>
        <end position="281"/>
    </location>
</feature>
<dbReference type="RefSeq" id="WP_169282521.1">
    <property type="nucleotide sequence ID" value="NZ_CP051680.1"/>
</dbReference>
<evidence type="ECO:0000256" key="3">
    <source>
        <dbReference type="ARBA" id="ARBA00022475"/>
    </source>
</evidence>
<evidence type="ECO:0000313" key="9">
    <source>
        <dbReference type="EMBL" id="QJD86272.1"/>
    </source>
</evidence>
<keyword evidence="4 7" id="KW-0812">Transmembrane</keyword>
<keyword evidence="10" id="KW-1185">Reference proteome</keyword>
<evidence type="ECO:0000256" key="1">
    <source>
        <dbReference type="ARBA" id="ARBA00004651"/>
    </source>
</evidence>
<dbReference type="InterPro" id="IPR000515">
    <property type="entry name" value="MetI-like"/>
</dbReference>
<keyword evidence="3" id="KW-1003">Cell membrane</keyword>
<dbReference type="Proteomes" id="UP000502248">
    <property type="component" value="Chromosome"/>
</dbReference>
<dbReference type="GO" id="GO:0005886">
    <property type="term" value="C:plasma membrane"/>
    <property type="evidence" value="ECO:0007669"/>
    <property type="project" value="UniProtKB-SubCell"/>
</dbReference>
<comment type="similarity">
    <text evidence="7">Belongs to the binding-protein-dependent transport system permease family.</text>
</comment>
<evidence type="ECO:0000256" key="5">
    <source>
        <dbReference type="ARBA" id="ARBA00022989"/>
    </source>
</evidence>
<accession>A0A7Z2ZPS7</accession>
<keyword evidence="2 7" id="KW-0813">Transport</keyword>
<sequence>MRIKQRDFLFQFINSGILIVFAFSCIYPFYYLIINSLSNPADAANGIYLFPKNITLVSYEHLAQIPSIYQSVFISLSRTVVGTVLTVFSCAFVGFLVSKKTMPGRKWIYRSIIFTMFFNSGLIPWYMLMKELHLKNSFLLYVLPSMISAFYIILVKTYIESLPAALEESAEMDGAGLTTVFFKIIMPLSMPIIACVAVFSAVNQWNSWADNYYLVSDSNLNTLQYLLYTNLQTNMANMMNATSGGSSVTSMASSVQVTAASIKQSMTVVTVLPILLVYPLMQRYFVRGLMLGAIKG</sequence>
<evidence type="ECO:0000256" key="6">
    <source>
        <dbReference type="ARBA" id="ARBA00023136"/>
    </source>
</evidence>
<dbReference type="PANTHER" id="PTHR43744:SF9">
    <property type="entry name" value="POLYGALACTURONAN_RHAMNOGALACTURONAN TRANSPORT SYSTEM PERMEASE PROTEIN YTCP"/>
    <property type="match status" value="1"/>
</dbReference>
<dbReference type="EMBL" id="CP051680">
    <property type="protein sequence ID" value="QJD86272.1"/>
    <property type="molecule type" value="Genomic_DNA"/>
</dbReference>
<keyword evidence="6 7" id="KW-0472">Membrane</keyword>
<dbReference type="PROSITE" id="PS51257">
    <property type="entry name" value="PROKAR_LIPOPROTEIN"/>
    <property type="match status" value="1"/>
</dbReference>
<feature type="transmembrane region" description="Helical" evidence="7">
    <location>
        <begin position="261"/>
        <end position="281"/>
    </location>
</feature>
<dbReference type="Pfam" id="PF00528">
    <property type="entry name" value="BPD_transp_1"/>
    <property type="match status" value="1"/>
</dbReference>
<name>A0A7Z2ZPS7_9BACL</name>
<dbReference type="KEGG" id="cheb:HH215_25965"/>
<feature type="transmembrane region" description="Helical" evidence="7">
    <location>
        <begin position="68"/>
        <end position="95"/>
    </location>
</feature>
<gene>
    <name evidence="9" type="ORF">HH215_25965</name>
</gene>
<reference evidence="9 10" key="1">
    <citation type="submission" date="2020-04" db="EMBL/GenBank/DDBJ databases">
        <title>Genome sequencing of novel species.</title>
        <authorList>
            <person name="Heo J."/>
            <person name="Kim S.-J."/>
            <person name="Kim J.-S."/>
            <person name="Hong S.-B."/>
            <person name="Kwon S.-W."/>
        </authorList>
    </citation>
    <scope>NUCLEOTIDE SEQUENCE [LARGE SCALE GENOMIC DNA]</scope>
    <source>
        <strain evidence="9 10">MFER-1</strain>
    </source>
</reference>
<feature type="transmembrane region" description="Helical" evidence="7">
    <location>
        <begin position="107"/>
        <end position="126"/>
    </location>
</feature>
<evidence type="ECO:0000256" key="7">
    <source>
        <dbReference type="RuleBase" id="RU363032"/>
    </source>
</evidence>
<dbReference type="PROSITE" id="PS50928">
    <property type="entry name" value="ABC_TM1"/>
    <property type="match status" value="1"/>
</dbReference>
<organism evidence="9 10">
    <name type="scientific">Cohnella herbarum</name>
    <dbReference type="NCBI Taxonomy" id="2728023"/>
    <lineage>
        <taxon>Bacteria</taxon>
        <taxon>Bacillati</taxon>
        <taxon>Bacillota</taxon>
        <taxon>Bacilli</taxon>
        <taxon>Bacillales</taxon>
        <taxon>Paenibacillaceae</taxon>
        <taxon>Cohnella</taxon>
    </lineage>
</organism>
<dbReference type="PANTHER" id="PTHR43744">
    <property type="entry name" value="ABC TRANSPORTER PERMEASE PROTEIN MG189-RELATED-RELATED"/>
    <property type="match status" value="1"/>
</dbReference>
<dbReference type="Gene3D" id="1.10.3720.10">
    <property type="entry name" value="MetI-like"/>
    <property type="match status" value="1"/>
</dbReference>
<evidence type="ECO:0000313" key="10">
    <source>
        <dbReference type="Proteomes" id="UP000502248"/>
    </source>
</evidence>
<comment type="subcellular location">
    <subcellularLocation>
        <location evidence="1 7">Cell membrane</location>
        <topology evidence="1 7">Multi-pass membrane protein</topology>
    </subcellularLocation>
</comment>
<dbReference type="SUPFAM" id="SSF161098">
    <property type="entry name" value="MetI-like"/>
    <property type="match status" value="1"/>
</dbReference>
<evidence type="ECO:0000256" key="4">
    <source>
        <dbReference type="ARBA" id="ARBA00022692"/>
    </source>
</evidence>
<dbReference type="GO" id="GO:0055085">
    <property type="term" value="P:transmembrane transport"/>
    <property type="evidence" value="ECO:0007669"/>
    <property type="project" value="InterPro"/>
</dbReference>
<feature type="transmembrane region" description="Helical" evidence="7">
    <location>
        <begin position="180"/>
        <end position="202"/>
    </location>
</feature>
<evidence type="ECO:0000256" key="2">
    <source>
        <dbReference type="ARBA" id="ARBA00022448"/>
    </source>
</evidence>
<feature type="transmembrane region" description="Helical" evidence="7">
    <location>
        <begin position="12"/>
        <end position="33"/>
    </location>
</feature>
<dbReference type="InterPro" id="IPR035906">
    <property type="entry name" value="MetI-like_sf"/>
</dbReference>
<keyword evidence="5 7" id="KW-1133">Transmembrane helix</keyword>
<dbReference type="AlphaFoldDB" id="A0A7Z2ZPS7"/>
<feature type="transmembrane region" description="Helical" evidence="7">
    <location>
        <begin position="138"/>
        <end position="159"/>
    </location>
</feature>